<dbReference type="Proteomes" id="UP001062846">
    <property type="component" value="Chromosome 9"/>
</dbReference>
<accession>A0ACC0MF26</accession>
<sequence>MESATDLVEYNYEELTSITRGFSEENFIGNTLYGKVFRGKIQQDSETQEVVVKIWVNCRRFATTPELQKSRLDLIGFCCETERLGVVYELKPLDTLEKLILHDDFTWPARIKVALEFACLLECLHELLHHSIGAAHLMIDQAFSPRLFDFPMLVGGGFGEIRSREYDLGSHGYSDPLIGLTGAWSYKSDVFSYGVVLLGLIAKRVFDLKKAKDLGELNAVYIWAWMEYGEPNKKPQCRYFKGTDTDTGKPRSKLWGMFKKQKESQSNKSLVDRSLESDEYFDVGDGVEITKLAIRCVDYYPEERPMMKEIVRCLRELNVVKKSSRIVVPKMSVCSSGGDGIAKGDLSRGKYGLRLTYQHGNLDSFHGGNLDFFHGGNPGGGNPGGGSPHYPVDLLALYRYTAFTGHEIDQFTDNLATRVGEGGFADVYVGRIGDQAIVVKVPKDGLTRKAEWQPHLNNLQQTNKPTRYACKTESIESVGEGKTREGKPDLIGEGKEEEHRATADRAEERETRGGSRAAVDHGKALMLDREGQIEGGSRAIKGEENRHAYPATS</sequence>
<evidence type="ECO:0000313" key="1">
    <source>
        <dbReference type="EMBL" id="KAI8539557.1"/>
    </source>
</evidence>
<proteinExistence type="predicted"/>
<keyword evidence="2" id="KW-1185">Reference proteome</keyword>
<protein>
    <submittedName>
        <fullName evidence="1">Uncharacterized protein</fullName>
    </submittedName>
</protein>
<gene>
    <name evidence="1" type="ORF">RHMOL_Rhmol09G0192500</name>
</gene>
<dbReference type="EMBL" id="CM046396">
    <property type="protein sequence ID" value="KAI8539557.1"/>
    <property type="molecule type" value="Genomic_DNA"/>
</dbReference>
<reference evidence="1" key="1">
    <citation type="submission" date="2022-02" db="EMBL/GenBank/DDBJ databases">
        <title>Plant Genome Project.</title>
        <authorList>
            <person name="Zhang R.-G."/>
        </authorList>
    </citation>
    <scope>NUCLEOTIDE SEQUENCE</scope>
    <source>
        <strain evidence="1">AT1</strain>
    </source>
</reference>
<comment type="caution">
    <text evidence="1">The sequence shown here is derived from an EMBL/GenBank/DDBJ whole genome shotgun (WGS) entry which is preliminary data.</text>
</comment>
<evidence type="ECO:0000313" key="2">
    <source>
        <dbReference type="Proteomes" id="UP001062846"/>
    </source>
</evidence>
<organism evidence="1 2">
    <name type="scientific">Rhododendron molle</name>
    <name type="common">Chinese azalea</name>
    <name type="synonym">Azalea mollis</name>
    <dbReference type="NCBI Taxonomy" id="49168"/>
    <lineage>
        <taxon>Eukaryota</taxon>
        <taxon>Viridiplantae</taxon>
        <taxon>Streptophyta</taxon>
        <taxon>Embryophyta</taxon>
        <taxon>Tracheophyta</taxon>
        <taxon>Spermatophyta</taxon>
        <taxon>Magnoliopsida</taxon>
        <taxon>eudicotyledons</taxon>
        <taxon>Gunneridae</taxon>
        <taxon>Pentapetalae</taxon>
        <taxon>asterids</taxon>
        <taxon>Ericales</taxon>
        <taxon>Ericaceae</taxon>
        <taxon>Ericoideae</taxon>
        <taxon>Rhodoreae</taxon>
        <taxon>Rhododendron</taxon>
    </lineage>
</organism>
<name>A0ACC0MF26_RHOML</name>